<comment type="caution">
    <text evidence="19">The sequence shown here is derived from an EMBL/GenBank/DDBJ whole genome shotgun (WGS) entry which is preliminary data.</text>
</comment>
<proteinExistence type="inferred from homology"/>
<dbReference type="PROSITE" id="PS51873">
    <property type="entry name" value="TRIAD"/>
    <property type="match status" value="1"/>
</dbReference>
<comment type="similarity">
    <text evidence="14">Belongs to the RBR family. RNF14 subfamily.</text>
</comment>
<comment type="catalytic activity">
    <reaction evidence="1">
        <text>[E2 ubiquitin-conjugating enzyme]-S-ubiquitinyl-L-cysteine + [acceptor protein]-L-lysine = [E2 ubiquitin-conjugating enzyme]-L-cysteine + [acceptor protein]-N(6)-ubiquitinyl-L-lysine.</text>
        <dbReference type="EC" id="2.3.2.31"/>
    </reaction>
</comment>
<evidence type="ECO:0000256" key="12">
    <source>
        <dbReference type="ARBA" id="ARBA00022989"/>
    </source>
</evidence>
<dbReference type="Pfam" id="PF01485">
    <property type="entry name" value="IBR"/>
    <property type="match status" value="1"/>
</dbReference>
<dbReference type="SUPFAM" id="SSF57850">
    <property type="entry name" value="RING/U-box"/>
    <property type="match status" value="3"/>
</dbReference>
<dbReference type="Gene3D" id="3.30.40.10">
    <property type="entry name" value="Zinc/RING finger domain, C3HC4 (zinc finger)"/>
    <property type="match status" value="1"/>
</dbReference>
<evidence type="ECO:0000313" key="19">
    <source>
        <dbReference type="EMBL" id="CAG8485108.1"/>
    </source>
</evidence>
<dbReference type="PANTHER" id="PTHR11685">
    <property type="entry name" value="RBR FAMILY RING FINGER AND IBR DOMAIN-CONTAINING"/>
    <property type="match status" value="1"/>
</dbReference>
<dbReference type="CDD" id="cd23820">
    <property type="entry name" value="RWD_RNF14"/>
    <property type="match status" value="1"/>
</dbReference>
<dbReference type="InterPro" id="IPR017907">
    <property type="entry name" value="Znf_RING_CS"/>
</dbReference>
<dbReference type="InterPro" id="IPR047548">
    <property type="entry name" value="Rcat_RBR_RNF14"/>
</dbReference>
<dbReference type="SMART" id="SM00591">
    <property type="entry name" value="RWD"/>
    <property type="match status" value="1"/>
</dbReference>
<feature type="domain" description="RING-type" evidence="18">
    <location>
        <begin position="183"/>
        <end position="430"/>
    </location>
</feature>
<keyword evidence="11" id="KW-0862">Zinc</keyword>
<keyword evidence="6" id="KW-0812">Transmembrane</keyword>
<dbReference type="GO" id="GO:0016567">
    <property type="term" value="P:protein ubiquitination"/>
    <property type="evidence" value="ECO:0007669"/>
    <property type="project" value="InterPro"/>
</dbReference>
<evidence type="ECO:0000256" key="7">
    <source>
        <dbReference type="ARBA" id="ARBA00022723"/>
    </source>
</evidence>
<keyword evidence="7" id="KW-0479">Metal-binding</keyword>
<reference evidence="19" key="1">
    <citation type="submission" date="2021-06" db="EMBL/GenBank/DDBJ databases">
        <authorList>
            <person name="Kallberg Y."/>
            <person name="Tangrot J."/>
            <person name="Rosling A."/>
        </authorList>
    </citation>
    <scope>NUCLEOTIDE SEQUENCE</scope>
    <source>
        <strain evidence="19">FL130A</strain>
    </source>
</reference>
<dbReference type="SMART" id="SM00184">
    <property type="entry name" value="RING"/>
    <property type="match status" value="2"/>
</dbReference>
<comment type="subcellular location">
    <subcellularLocation>
        <location evidence="2">Membrane</location>
        <topology evidence="2">Single-pass membrane protein</topology>
    </subcellularLocation>
</comment>
<dbReference type="Gene3D" id="1.20.120.1750">
    <property type="match status" value="1"/>
</dbReference>
<dbReference type="Pfam" id="PF05773">
    <property type="entry name" value="RWD"/>
    <property type="match status" value="1"/>
</dbReference>
<dbReference type="PROSITE" id="PS00518">
    <property type="entry name" value="ZF_RING_1"/>
    <property type="match status" value="1"/>
</dbReference>
<evidence type="ECO:0000259" key="18">
    <source>
        <dbReference type="PROSITE" id="PS51873"/>
    </source>
</evidence>
<dbReference type="InterPro" id="IPR013083">
    <property type="entry name" value="Znf_RING/FYVE/PHD"/>
</dbReference>
<dbReference type="FunFam" id="3.30.40.10:FF:000051">
    <property type="entry name" value="RBR-type E3 ubiquitin transferase"/>
    <property type="match status" value="1"/>
</dbReference>
<dbReference type="SUPFAM" id="SSF54495">
    <property type="entry name" value="UBC-like"/>
    <property type="match status" value="1"/>
</dbReference>
<dbReference type="GO" id="GO:0005737">
    <property type="term" value="C:cytoplasm"/>
    <property type="evidence" value="ECO:0007669"/>
    <property type="project" value="UniProtKB-ARBA"/>
</dbReference>
<keyword evidence="9 15" id="KW-0863">Zinc-finger</keyword>
<dbReference type="PROSITE" id="PS50908">
    <property type="entry name" value="RWD"/>
    <property type="match status" value="1"/>
</dbReference>
<dbReference type="InterPro" id="IPR001841">
    <property type="entry name" value="Znf_RING"/>
</dbReference>
<evidence type="ECO:0000256" key="6">
    <source>
        <dbReference type="ARBA" id="ARBA00022692"/>
    </source>
</evidence>
<dbReference type="InterPro" id="IPR016135">
    <property type="entry name" value="UBQ-conjugating_enzyme/RWD"/>
</dbReference>
<dbReference type="InterPro" id="IPR044066">
    <property type="entry name" value="TRIAD_supradom"/>
</dbReference>
<evidence type="ECO:0000259" key="16">
    <source>
        <dbReference type="PROSITE" id="PS50089"/>
    </source>
</evidence>
<dbReference type="InterPro" id="IPR002867">
    <property type="entry name" value="IBR_dom"/>
</dbReference>
<keyword evidence="13" id="KW-0472">Membrane</keyword>
<accession>A0A9N8WGR5</accession>
<evidence type="ECO:0000259" key="17">
    <source>
        <dbReference type="PROSITE" id="PS50908"/>
    </source>
</evidence>
<name>A0A9N8WGR5_9GLOM</name>
<dbReference type="OrthoDB" id="1431934at2759"/>
<evidence type="ECO:0000256" key="3">
    <source>
        <dbReference type="ARBA" id="ARBA00004906"/>
    </source>
</evidence>
<evidence type="ECO:0000256" key="4">
    <source>
        <dbReference type="ARBA" id="ARBA00012251"/>
    </source>
</evidence>
<dbReference type="EC" id="2.3.2.31" evidence="4"/>
<dbReference type="Gene3D" id="2.20.25.20">
    <property type="match status" value="1"/>
</dbReference>
<protein>
    <recommendedName>
        <fullName evidence="4">RBR-type E3 ubiquitin transferase</fullName>
        <ecNumber evidence="4">2.3.2.31</ecNumber>
    </recommendedName>
</protein>
<evidence type="ECO:0000256" key="9">
    <source>
        <dbReference type="ARBA" id="ARBA00022771"/>
    </source>
</evidence>
<dbReference type="Pfam" id="PF22191">
    <property type="entry name" value="IBR_1"/>
    <property type="match status" value="1"/>
</dbReference>
<dbReference type="GO" id="GO:0031090">
    <property type="term" value="C:organelle membrane"/>
    <property type="evidence" value="ECO:0007669"/>
    <property type="project" value="UniProtKB-ARBA"/>
</dbReference>
<dbReference type="PROSITE" id="PS50089">
    <property type="entry name" value="ZF_RING_2"/>
    <property type="match status" value="1"/>
</dbReference>
<dbReference type="AlphaFoldDB" id="A0A9N8WGR5"/>
<dbReference type="CDD" id="cd20354">
    <property type="entry name" value="Rcat_RBR_RNF14"/>
    <property type="match status" value="1"/>
</dbReference>
<keyword evidence="5" id="KW-0808">Transferase</keyword>
<feature type="domain" description="RING-type" evidence="16">
    <location>
        <begin position="187"/>
        <end position="233"/>
    </location>
</feature>
<evidence type="ECO:0000256" key="8">
    <source>
        <dbReference type="ARBA" id="ARBA00022737"/>
    </source>
</evidence>
<evidence type="ECO:0000256" key="1">
    <source>
        <dbReference type="ARBA" id="ARBA00001798"/>
    </source>
</evidence>
<dbReference type="GO" id="GO:0061630">
    <property type="term" value="F:ubiquitin protein ligase activity"/>
    <property type="evidence" value="ECO:0007669"/>
    <property type="project" value="UniProtKB-EC"/>
</dbReference>
<evidence type="ECO:0000256" key="14">
    <source>
        <dbReference type="ARBA" id="ARBA00044508"/>
    </source>
</evidence>
<evidence type="ECO:0000256" key="13">
    <source>
        <dbReference type="ARBA" id="ARBA00023136"/>
    </source>
</evidence>
<keyword evidence="8" id="KW-0677">Repeat</keyword>
<evidence type="ECO:0000256" key="15">
    <source>
        <dbReference type="PROSITE-ProRule" id="PRU00175"/>
    </source>
</evidence>
<evidence type="ECO:0000256" key="5">
    <source>
        <dbReference type="ARBA" id="ARBA00022679"/>
    </source>
</evidence>
<organism evidence="19 20">
    <name type="scientific">Ambispora leptoticha</name>
    <dbReference type="NCBI Taxonomy" id="144679"/>
    <lineage>
        <taxon>Eukaryota</taxon>
        <taxon>Fungi</taxon>
        <taxon>Fungi incertae sedis</taxon>
        <taxon>Mucoromycota</taxon>
        <taxon>Glomeromycotina</taxon>
        <taxon>Glomeromycetes</taxon>
        <taxon>Archaeosporales</taxon>
        <taxon>Ambisporaceae</taxon>
        <taxon>Ambispora</taxon>
    </lineage>
</organism>
<dbReference type="SMART" id="SM00647">
    <property type="entry name" value="IBR"/>
    <property type="match status" value="2"/>
</dbReference>
<evidence type="ECO:0000256" key="10">
    <source>
        <dbReference type="ARBA" id="ARBA00022786"/>
    </source>
</evidence>
<gene>
    <name evidence="19" type="ORF">ALEPTO_LOCUS2692</name>
</gene>
<dbReference type="Gene3D" id="3.10.110.10">
    <property type="entry name" value="Ubiquitin Conjugating Enzyme"/>
    <property type="match status" value="1"/>
</dbReference>
<keyword evidence="12" id="KW-1133">Transmembrane helix</keyword>
<feature type="domain" description="RWD" evidence="17">
    <location>
        <begin position="11"/>
        <end position="145"/>
    </location>
</feature>
<keyword evidence="20" id="KW-1185">Reference proteome</keyword>
<dbReference type="Proteomes" id="UP000789508">
    <property type="component" value="Unassembled WGS sequence"/>
</dbReference>
<dbReference type="EMBL" id="CAJVPS010000418">
    <property type="protein sequence ID" value="CAG8485108.1"/>
    <property type="molecule type" value="Genomic_DNA"/>
</dbReference>
<dbReference type="GO" id="GO:0008270">
    <property type="term" value="F:zinc ion binding"/>
    <property type="evidence" value="ECO:0007669"/>
    <property type="project" value="UniProtKB-KW"/>
</dbReference>
<sequence length="449" mass="52159">MDNSNLMLQENEILALEAIYPQAFTYTETQNSISRYTGSLSIEITLPNEIRVYFSSHAANGENINLISNNEETLKIRYLPPVTIDFSMPALYPEEEGLDFTVECCWLNSNYKLRLKNKLQEIWEEERDVVLYRYAEFIQENALEFLGITFPLKLVDALIDTTRLRDIIWSYNRDALNKEFAENHFDCGICLENKTGSRCIQLQPCQHVFCQECLCGYFEMLIREGFVTQVKCPDVGCKAQTILTKEVLDEIVGTEMQERYARLMEKIEIETNPLITYCPLKTCQMPVKKSSNFEKLCVCEKCGFAFCWMCKRTWHGPHIACAINNVKNVVKEYLAADDAKKALMKLRYGPKNLEKLVRDTLSEIESEEWMRSNTQPCPQCDTFIEKSMGCNHMHCTRCEAHFCYLCGHWINPAEPYRHFNDPKSPCNQRLFDGADIDELEIFVEDEDMI</sequence>
<keyword evidence="10" id="KW-0833">Ubl conjugation pathway</keyword>
<comment type="pathway">
    <text evidence="3">Protein modification; protein ubiquitination.</text>
</comment>
<dbReference type="InterPro" id="IPR031127">
    <property type="entry name" value="E3_UB_ligase_RBR"/>
</dbReference>
<evidence type="ECO:0000313" key="20">
    <source>
        <dbReference type="Proteomes" id="UP000789508"/>
    </source>
</evidence>
<evidence type="ECO:0000256" key="11">
    <source>
        <dbReference type="ARBA" id="ARBA00022833"/>
    </source>
</evidence>
<evidence type="ECO:0000256" key="2">
    <source>
        <dbReference type="ARBA" id="ARBA00004167"/>
    </source>
</evidence>
<dbReference type="InterPro" id="IPR006575">
    <property type="entry name" value="RWD_dom"/>
</dbReference>
<dbReference type="CDD" id="cd20341">
    <property type="entry name" value="BRcat_RBR_RNF14"/>
    <property type="match status" value="1"/>
</dbReference>